<evidence type="ECO:0000256" key="7">
    <source>
        <dbReference type="SAM" id="MobiDB-lite"/>
    </source>
</evidence>
<dbReference type="InterPro" id="IPR001356">
    <property type="entry name" value="HD"/>
</dbReference>
<evidence type="ECO:0000313" key="10">
    <source>
        <dbReference type="Proteomes" id="UP001304243"/>
    </source>
</evidence>
<keyword evidence="9" id="KW-0560">Oxidoreductase</keyword>
<evidence type="ECO:0000256" key="5">
    <source>
        <dbReference type="PROSITE-ProRule" id="PRU00108"/>
    </source>
</evidence>
<organism evidence="9 10">
    <name type="scientific">Mucor velutinosus</name>
    <dbReference type="NCBI Taxonomy" id="708070"/>
    <lineage>
        <taxon>Eukaryota</taxon>
        <taxon>Fungi</taxon>
        <taxon>Fungi incertae sedis</taxon>
        <taxon>Mucoromycota</taxon>
        <taxon>Mucoromycotina</taxon>
        <taxon>Mucoromycetes</taxon>
        <taxon>Mucorales</taxon>
        <taxon>Mucorineae</taxon>
        <taxon>Mucoraceae</taxon>
        <taxon>Mucor</taxon>
    </lineage>
</organism>
<dbReference type="EC" id="1.2.4.2" evidence="9"/>
<dbReference type="SMART" id="SM00389">
    <property type="entry name" value="HOX"/>
    <property type="match status" value="1"/>
</dbReference>
<accession>A0AAN7D7F5</accession>
<evidence type="ECO:0000256" key="1">
    <source>
        <dbReference type="ARBA" id="ARBA00004123"/>
    </source>
</evidence>
<gene>
    <name evidence="9" type="ORF">ATC70_004710</name>
</gene>
<dbReference type="CDD" id="cd00086">
    <property type="entry name" value="homeodomain"/>
    <property type="match status" value="1"/>
</dbReference>
<protein>
    <submittedName>
        <fullName evidence="9">Oxoglutarate dehydrogenase (Succinyl-transferring), E1 component</fullName>
        <ecNumber evidence="9">1.2.4.2</ecNumber>
    </submittedName>
</protein>
<feature type="region of interest" description="Disordered" evidence="7">
    <location>
        <begin position="115"/>
        <end position="215"/>
    </location>
</feature>
<dbReference type="GO" id="GO:0000978">
    <property type="term" value="F:RNA polymerase II cis-regulatory region sequence-specific DNA binding"/>
    <property type="evidence" value="ECO:0007669"/>
    <property type="project" value="TreeGrafter"/>
</dbReference>
<evidence type="ECO:0000256" key="6">
    <source>
        <dbReference type="RuleBase" id="RU000682"/>
    </source>
</evidence>
<evidence type="ECO:0000313" key="9">
    <source>
        <dbReference type="EMBL" id="KAK4510280.1"/>
    </source>
</evidence>
<evidence type="ECO:0000256" key="2">
    <source>
        <dbReference type="ARBA" id="ARBA00023125"/>
    </source>
</evidence>
<feature type="domain" description="Homeobox" evidence="8">
    <location>
        <begin position="40"/>
        <end position="100"/>
    </location>
</feature>
<dbReference type="GeneID" id="89948396"/>
<feature type="compositionally biased region" description="Basic and acidic residues" evidence="7">
    <location>
        <begin position="160"/>
        <end position="169"/>
    </location>
</feature>
<comment type="subcellular location">
    <subcellularLocation>
        <location evidence="1 5 6">Nucleus</location>
    </subcellularLocation>
</comment>
<dbReference type="SUPFAM" id="SSF46689">
    <property type="entry name" value="Homeodomain-like"/>
    <property type="match status" value="1"/>
</dbReference>
<proteinExistence type="predicted"/>
<keyword evidence="10" id="KW-1185">Reference proteome</keyword>
<reference evidence="9 10" key="1">
    <citation type="submission" date="2022-11" db="EMBL/GenBank/DDBJ databases">
        <title>Mucor velutinosus strain NIH1002 WGS.</title>
        <authorList>
            <person name="Subramanian P."/>
            <person name="Mullikin J.C."/>
            <person name="Segre J.A."/>
            <person name="Zelazny A.M."/>
        </authorList>
    </citation>
    <scope>NUCLEOTIDE SEQUENCE [LARGE SCALE GENOMIC DNA]</scope>
    <source>
        <strain evidence="9 10">NIH1002</strain>
    </source>
</reference>
<evidence type="ECO:0000259" key="8">
    <source>
        <dbReference type="PROSITE" id="PS50071"/>
    </source>
</evidence>
<feature type="DNA-binding region" description="Homeobox" evidence="5">
    <location>
        <begin position="42"/>
        <end position="101"/>
    </location>
</feature>
<feature type="compositionally biased region" description="Low complexity" evidence="7">
    <location>
        <begin position="202"/>
        <end position="215"/>
    </location>
</feature>
<sequence>MNHSAKKSPNLSHLDHQDDSSEENVVNSNNKRLRIKSHEVVNKPKRKRITPYQLTILSDLFASTDTPNYQLRENTASKLNMTNREVQVWFQNRRAKVNRNRLQEQKKHDPFVYPICWTPPPDHHHHHPQAQSQQPPQQHHYPPQYLHHHHHGVATSTAYHTERQQRQHQDQYVADVNQKLMNPPNQNYSKMPFGEEHSAYDSQSSVTSSNSSTPTLYPQLSPQMRPIDILALAAEYVQRCDEEKRLTEERRKCWRPWD</sequence>
<dbReference type="EMBL" id="JASEJX010000033">
    <property type="protein sequence ID" value="KAK4510280.1"/>
    <property type="molecule type" value="Genomic_DNA"/>
</dbReference>
<feature type="compositionally biased region" description="Polar residues" evidence="7">
    <location>
        <begin position="179"/>
        <end position="189"/>
    </location>
</feature>
<dbReference type="PROSITE" id="PS50071">
    <property type="entry name" value="HOMEOBOX_2"/>
    <property type="match status" value="1"/>
</dbReference>
<dbReference type="Proteomes" id="UP001304243">
    <property type="component" value="Unassembled WGS sequence"/>
</dbReference>
<name>A0AAN7D7F5_9FUNG</name>
<dbReference type="InterPro" id="IPR009057">
    <property type="entry name" value="Homeodomain-like_sf"/>
</dbReference>
<feature type="region of interest" description="Disordered" evidence="7">
    <location>
        <begin position="1"/>
        <end position="35"/>
    </location>
</feature>
<dbReference type="GO" id="GO:0004591">
    <property type="term" value="F:oxoglutarate dehydrogenase (succinyl-transferring) activity"/>
    <property type="evidence" value="ECO:0007669"/>
    <property type="project" value="UniProtKB-EC"/>
</dbReference>
<dbReference type="GO" id="GO:0005634">
    <property type="term" value="C:nucleus"/>
    <property type="evidence" value="ECO:0007669"/>
    <property type="project" value="UniProtKB-SubCell"/>
</dbReference>
<comment type="caution">
    <text evidence="9">The sequence shown here is derived from an EMBL/GenBank/DDBJ whole genome shotgun (WGS) entry which is preliminary data.</text>
</comment>
<evidence type="ECO:0000256" key="3">
    <source>
        <dbReference type="ARBA" id="ARBA00023155"/>
    </source>
</evidence>
<dbReference type="GO" id="GO:0030154">
    <property type="term" value="P:cell differentiation"/>
    <property type="evidence" value="ECO:0007669"/>
    <property type="project" value="TreeGrafter"/>
</dbReference>
<dbReference type="GO" id="GO:0006357">
    <property type="term" value="P:regulation of transcription by RNA polymerase II"/>
    <property type="evidence" value="ECO:0007669"/>
    <property type="project" value="TreeGrafter"/>
</dbReference>
<dbReference type="Gene3D" id="1.10.10.60">
    <property type="entry name" value="Homeodomain-like"/>
    <property type="match status" value="1"/>
</dbReference>
<dbReference type="PANTHER" id="PTHR24324">
    <property type="entry name" value="HOMEOBOX PROTEIN HHEX"/>
    <property type="match status" value="1"/>
</dbReference>
<dbReference type="Pfam" id="PF00046">
    <property type="entry name" value="Homeodomain"/>
    <property type="match status" value="1"/>
</dbReference>
<dbReference type="PANTHER" id="PTHR24324:SF5">
    <property type="entry name" value="HEMATOPOIETICALLY-EXPRESSED HOMEOBOX PROTEIN HHEX"/>
    <property type="match status" value="1"/>
</dbReference>
<dbReference type="RefSeq" id="XP_064676946.1">
    <property type="nucleotide sequence ID" value="XM_064824010.1"/>
</dbReference>
<keyword evidence="2 5" id="KW-0238">DNA-binding</keyword>
<dbReference type="InterPro" id="IPR051000">
    <property type="entry name" value="Homeobox_DNA-bind_prot"/>
</dbReference>
<evidence type="ECO:0000256" key="4">
    <source>
        <dbReference type="ARBA" id="ARBA00023242"/>
    </source>
</evidence>
<feature type="compositionally biased region" description="Low complexity" evidence="7">
    <location>
        <begin position="129"/>
        <end position="145"/>
    </location>
</feature>
<keyword evidence="4 5" id="KW-0539">Nucleus</keyword>
<keyword evidence="3 5" id="KW-0371">Homeobox</keyword>
<dbReference type="AlphaFoldDB" id="A0AAN7D7F5"/>